<dbReference type="InterPro" id="IPR011051">
    <property type="entry name" value="RmlC_Cupin_sf"/>
</dbReference>
<evidence type="ECO:0000313" key="6">
    <source>
        <dbReference type="Proteomes" id="UP000286701"/>
    </source>
</evidence>
<dbReference type="SMART" id="SM00342">
    <property type="entry name" value="HTH_ARAC"/>
    <property type="match status" value="1"/>
</dbReference>
<keyword evidence="6" id="KW-1185">Reference proteome</keyword>
<dbReference type="PROSITE" id="PS01124">
    <property type="entry name" value="HTH_ARAC_FAMILY_2"/>
    <property type="match status" value="1"/>
</dbReference>
<dbReference type="SUPFAM" id="SSF51182">
    <property type="entry name" value="RmlC-like cupins"/>
    <property type="match status" value="1"/>
</dbReference>
<dbReference type="OrthoDB" id="9787988at2"/>
<dbReference type="EMBL" id="SBIW01000012">
    <property type="protein sequence ID" value="RWY48003.1"/>
    <property type="molecule type" value="Genomic_DNA"/>
</dbReference>
<dbReference type="Gene3D" id="1.10.10.60">
    <property type="entry name" value="Homeodomain-like"/>
    <property type="match status" value="2"/>
</dbReference>
<dbReference type="AlphaFoldDB" id="A0A3S3YX30"/>
<dbReference type="Gene3D" id="2.60.120.10">
    <property type="entry name" value="Jelly Rolls"/>
    <property type="match status" value="1"/>
</dbReference>
<evidence type="ECO:0000256" key="2">
    <source>
        <dbReference type="ARBA" id="ARBA00023125"/>
    </source>
</evidence>
<keyword evidence="2" id="KW-0238">DNA-binding</keyword>
<dbReference type="Pfam" id="PF07883">
    <property type="entry name" value="Cupin_2"/>
    <property type="match status" value="1"/>
</dbReference>
<evidence type="ECO:0000259" key="4">
    <source>
        <dbReference type="PROSITE" id="PS01124"/>
    </source>
</evidence>
<accession>A0A3S3YX30</accession>
<protein>
    <submittedName>
        <fullName evidence="5">AraC family transcriptional regulator</fullName>
    </submittedName>
</protein>
<evidence type="ECO:0000256" key="3">
    <source>
        <dbReference type="ARBA" id="ARBA00023163"/>
    </source>
</evidence>
<gene>
    <name evidence="5" type="ORF">EPL05_20660</name>
</gene>
<dbReference type="GO" id="GO:0043565">
    <property type="term" value="F:sequence-specific DNA binding"/>
    <property type="evidence" value="ECO:0007669"/>
    <property type="project" value="InterPro"/>
</dbReference>
<dbReference type="InterPro" id="IPR018060">
    <property type="entry name" value="HTH_AraC"/>
</dbReference>
<reference evidence="5 6" key="1">
    <citation type="submission" date="2019-01" db="EMBL/GenBank/DDBJ databases">
        <title>Mucilaginibacter antarcticum sp. nov., isolated from antarctic soil.</title>
        <authorList>
            <person name="Yan Y.-Q."/>
            <person name="Du Z.-J."/>
        </authorList>
    </citation>
    <scope>NUCLEOTIDE SEQUENCE [LARGE SCALE GENOMIC DNA]</scope>
    <source>
        <strain evidence="5 6">F01003</strain>
    </source>
</reference>
<feature type="domain" description="HTH araC/xylS-type" evidence="4">
    <location>
        <begin position="187"/>
        <end position="285"/>
    </location>
</feature>
<dbReference type="PANTHER" id="PTHR43280:SF27">
    <property type="entry name" value="TRANSCRIPTIONAL REGULATOR MTLR"/>
    <property type="match status" value="1"/>
</dbReference>
<dbReference type="InterPro" id="IPR014710">
    <property type="entry name" value="RmlC-like_jellyroll"/>
</dbReference>
<dbReference type="PROSITE" id="PS00041">
    <property type="entry name" value="HTH_ARAC_FAMILY_1"/>
    <property type="match status" value="1"/>
</dbReference>
<dbReference type="Pfam" id="PF12833">
    <property type="entry name" value="HTH_18"/>
    <property type="match status" value="1"/>
</dbReference>
<keyword evidence="1" id="KW-0805">Transcription regulation</keyword>
<sequence>MKPQLLKVSTTMVQSFNARRDTRPNVNNHWHYHPEVELVYFKKGSGTQFIGDCITQFNTGDVVLVGSNLPHYWKFDEVYFHGDADVTADVSVVHFNENFWGDQFLELPENKEIKNILNKSKRGIQITGANLNKVGSLVEQVVFAEGPRKIILLMEVLLAIAGGGENNILASLGFAHNFQESEKDRINAIYNYSIVNFKKKITLDEIAAVANISPNSFCKYFKSRSKKTYSRFINEIRVGSACKLLINNQMNVKEICYESGFYNFASFHKYFKEITGKSPLSYQKCYVKK</sequence>
<dbReference type="InterPro" id="IPR009057">
    <property type="entry name" value="Homeodomain-like_sf"/>
</dbReference>
<dbReference type="InterPro" id="IPR018062">
    <property type="entry name" value="HTH_AraC-typ_CS"/>
</dbReference>
<dbReference type="InterPro" id="IPR013096">
    <property type="entry name" value="Cupin_2"/>
</dbReference>
<evidence type="ECO:0000256" key="1">
    <source>
        <dbReference type="ARBA" id="ARBA00023015"/>
    </source>
</evidence>
<evidence type="ECO:0000313" key="5">
    <source>
        <dbReference type="EMBL" id="RWY48003.1"/>
    </source>
</evidence>
<comment type="caution">
    <text evidence="5">The sequence shown here is derived from an EMBL/GenBank/DDBJ whole genome shotgun (WGS) entry which is preliminary data.</text>
</comment>
<keyword evidence="3" id="KW-0804">Transcription</keyword>
<dbReference type="SUPFAM" id="SSF46689">
    <property type="entry name" value="Homeodomain-like"/>
    <property type="match status" value="2"/>
</dbReference>
<organism evidence="5 6">
    <name type="scientific">Mucilaginibacter gilvus</name>
    <dbReference type="NCBI Taxonomy" id="2305909"/>
    <lineage>
        <taxon>Bacteria</taxon>
        <taxon>Pseudomonadati</taxon>
        <taxon>Bacteroidota</taxon>
        <taxon>Sphingobacteriia</taxon>
        <taxon>Sphingobacteriales</taxon>
        <taxon>Sphingobacteriaceae</taxon>
        <taxon>Mucilaginibacter</taxon>
    </lineage>
</organism>
<dbReference type="PANTHER" id="PTHR43280">
    <property type="entry name" value="ARAC-FAMILY TRANSCRIPTIONAL REGULATOR"/>
    <property type="match status" value="1"/>
</dbReference>
<name>A0A3S3YX30_9SPHI</name>
<dbReference type="Proteomes" id="UP000286701">
    <property type="component" value="Unassembled WGS sequence"/>
</dbReference>
<dbReference type="CDD" id="cd06976">
    <property type="entry name" value="cupin_MtlR-like_N"/>
    <property type="match status" value="1"/>
</dbReference>
<dbReference type="RefSeq" id="WP_128535897.1">
    <property type="nucleotide sequence ID" value="NZ_SBIW01000012.1"/>
</dbReference>
<dbReference type="GO" id="GO:0003700">
    <property type="term" value="F:DNA-binding transcription factor activity"/>
    <property type="evidence" value="ECO:0007669"/>
    <property type="project" value="InterPro"/>
</dbReference>
<proteinExistence type="predicted"/>